<sequence length="354" mass="38037">MDGAARVLAWFTEALARHQPEDALSFSESQARFIAVLTGLIAVERGGGMLFGMILSGEHTDALVRAALPALTASVDAHRASFERRFGARGRKEVARIAADLRYEPLIERRALRADPAVEEALAQLIDTCIDPDRAAPWAGAPDPVLADGRISPTLRGALTRARAAPAAKRVRSSVAVKPIAGDRPREVAELEAKREPLHPQIEALYAAIDGLALLDPDPLPSRVPWPAAFPGTGILLVAPLAWSSVLRKTSRGAEGTSELVTIARLPDHMLPRGRETDRGHDVEYTVSFFLAYRTGTAEIYLTDDRYGVPPLQLAEDLVSFLRALRGAAAPVENVLDELARELGGGSPGARGPR</sequence>
<dbReference type="AlphaFoldDB" id="A0A2L0FAZ5"/>
<dbReference type="OrthoDB" id="5512137at2"/>
<reference evidence="1 2" key="1">
    <citation type="submission" date="2015-09" db="EMBL/GenBank/DDBJ databases">
        <title>Sorangium comparison.</title>
        <authorList>
            <person name="Zaburannyi N."/>
            <person name="Bunk B."/>
            <person name="Overmann J."/>
            <person name="Mueller R."/>
        </authorList>
    </citation>
    <scope>NUCLEOTIDE SEQUENCE [LARGE SCALE GENOMIC DNA]</scope>
    <source>
        <strain evidence="1 2">So ce26</strain>
    </source>
</reference>
<accession>A0A2L0FAZ5</accession>
<gene>
    <name evidence="1" type="ORF">SOCE26_103170</name>
</gene>
<organism evidence="1 2">
    <name type="scientific">Sorangium cellulosum</name>
    <name type="common">Polyangium cellulosum</name>
    <dbReference type="NCBI Taxonomy" id="56"/>
    <lineage>
        <taxon>Bacteria</taxon>
        <taxon>Pseudomonadati</taxon>
        <taxon>Myxococcota</taxon>
        <taxon>Polyangia</taxon>
        <taxon>Polyangiales</taxon>
        <taxon>Polyangiaceae</taxon>
        <taxon>Sorangium</taxon>
    </lineage>
</organism>
<dbReference type="Proteomes" id="UP000238348">
    <property type="component" value="Chromosome"/>
</dbReference>
<dbReference type="RefSeq" id="WP_104986584.1">
    <property type="nucleotide sequence ID" value="NZ_CP012673.1"/>
</dbReference>
<dbReference type="EMBL" id="CP012673">
    <property type="protein sequence ID" value="AUX48776.1"/>
    <property type="molecule type" value="Genomic_DNA"/>
</dbReference>
<name>A0A2L0FAZ5_SORCE</name>
<evidence type="ECO:0000313" key="1">
    <source>
        <dbReference type="EMBL" id="AUX48776.1"/>
    </source>
</evidence>
<proteinExistence type="predicted"/>
<evidence type="ECO:0000313" key="2">
    <source>
        <dbReference type="Proteomes" id="UP000238348"/>
    </source>
</evidence>
<protein>
    <submittedName>
        <fullName evidence="1">Uncharacterized protein</fullName>
    </submittedName>
</protein>